<evidence type="ECO:0000313" key="4">
    <source>
        <dbReference type="EMBL" id="PXA65303.1"/>
    </source>
</evidence>
<name>A0A2V3DQP1_9MICC</name>
<organism evidence="4 5">
    <name type="scientific">Arthrobacter psychrochitiniphilus</name>
    <dbReference type="NCBI Taxonomy" id="291045"/>
    <lineage>
        <taxon>Bacteria</taxon>
        <taxon>Bacillati</taxon>
        <taxon>Actinomycetota</taxon>
        <taxon>Actinomycetes</taxon>
        <taxon>Micrococcales</taxon>
        <taxon>Micrococcaceae</taxon>
        <taxon>Arthrobacter</taxon>
    </lineage>
</organism>
<proteinExistence type="predicted"/>
<gene>
    <name evidence="4" type="ORF">CVS29_11630</name>
</gene>
<keyword evidence="5" id="KW-1185">Reference proteome</keyword>
<evidence type="ECO:0000259" key="3">
    <source>
        <dbReference type="Pfam" id="PF00296"/>
    </source>
</evidence>
<dbReference type="InterPro" id="IPR036661">
    <property type="entry name" value="Luciferase-like_sf"/>
</dbReference>
<dbReference type="AlphaFoldDB" id="A0A2V3DQP1"/>
<dbReference type="SUPFAM" id="SSF51679">
    <property type="entry name" value="Bacterial luciferase-like"/>
    <property type="match status" value="1"/>
</dbReference>
<evidence type="ECO:0000256" key="1">
    <source>
        <dbReference type="ARBA" id="ARBA00023002"/>
    </source>
</evidence>
<dbReference type="EMBL" id="QHLZ01000006">
    <property type="protein sequence ID" value="PXA65303.1"/>
    <property type="molecule type" value="Genomic_DNA"/>
</dbReference>
<dbReference type="Gene3D" id="3.20.20.30">
    <property type="entry name" value="Luciferase-like domain"/>
    <property type="match status" value="1"/>
</dbReference>
<dbReference type="GO" id="GO:0005829">
    <property type="term" value="C:cytosol"/>
    <property type="evidence" value="ECO:0007669"/>
    <property type="project" value="TreeGrafter"/>
</dbReference>
<reference evidence="4 5" key="1">
    <citation type="submission" date="2018-05" db="EMBL/GenBank/DDBJ databases">
        <title>Genetic diversity of glacier-inhabiting Cryobacterium bacteria in China and description of Cryobacterium mengkeensis sp. nov. and Arthrobacter glacialis sp. nov.</title>
        <authorList>
            <person name="Liu Q."/>
            <person name="Xin Y.-H."/>
        </authorList>
    </citation>
    <scope>NUCLEOTIDE SEQUENCE [LARGE SCALE GENOMIC DNA]</scope>
    <source>
        <strain evidence="4 5">GP3</strain>
    </source>
</reference>
<dbReference type="InterPro" id="IPR050766">
    <property type="entry name" value="Bact_Lucif_Oxidored"/>
</dbReference>
<dbReference type="GO" id="GO:0004497">
    <property type="term" value="F:monooxygenase activity"/>
    <property type="evidence" value="ECO:0007669"/>
    <property type="project" value="UniProtKB-KW"/>
</dbReference>
<evidence type="ECO:0000256" key="2">
    <source>
        <dbReference type="ARBA" id="ARBA00023033"/>
    </source>
</evidence>
<keyword evidence="1" id="KW-0560">Oxidoreductase</keyword>
<dbReference type="NCBIfam" id="TIGR03858">
    <property type="entry name" value="LLM_2I7G"/>
    <property type="match status" value="1"/>
</dbReference>
<evidence type="ECO:0000313" key="5">
    <source>
        <dbReference type="Proteomes" id="UP000246303"/>
    </source>
</evidence>
<dbReference type="OrthoDB" id="9776438at2"/>
<comment type="caution">
    <text evidence="4">The sequence shown here is derived from an EMBL/GenBank/DDBJ whole genome shotgun (WGS) entry which is preliminary data.</text>
</comment>
<dbReference type="Pfam" id="PF00296">
    <property type="entry name" value="Bac_luciferase"/>
    <property type="match status" value="1"/>
</dbReference>
<keyword evidence="2" id="KW-0503">Monooxygenase</keyword>
<dbReference type="Proteomes" id="UP000246303">
    <property type="component" value="Unassembled WGS sequence"/>
</dbReference>
<dbReference type="InterPro" id="IPR011251">
    <property type="entry name" value="Luciferase-like_dom"/>
</dbReference>
<protein>
    <submittedName>
        <fullName evidence="4">LLM class flavin-dependent oxidoreductase</fullName>
    </submittedName>
</protein>
<dbReference type="PANTHER" id="PTHR30137:SF8">
    <property type="entry name" value="BLR5498 PROTEIN"/>
    <property type="match status" value="1"/>
</dbReference>
<dbReference type="PANTHER" id="PTHR30137">
    <property type="entry name" value="LUCIFERASE-LIKE MONOOXYGENASE"/>
    <property type="match status" value="1"/>
</dbReference>
<dbReference type="InterPro" id="IPR022290">
    <property type="entry name" value="LLM_Atu2307-like"/>
</dbReference>
<sequence>MQTHLSLRLDGTPLATNTSSPRHIELGLDTFGDITLDATGAPKSAAHVIRDVVEQAVLADTLGLDYFGVGEHHRDDYAISAPDMVLAAIAGQTQRIRLGSAVTVLSSDDPIRVYQRFSTLDAVSSGRAEVILGRGSFTESFPLFGLDLANYEELFEEKLELFTELLKEKPVSWSGNLRPALHQQSVYPAMESGTLKTWIAVGGSPQSVVRAAHYGLPLMLAIIGGEPAQFAPFAELYHRALKEFGQPGQPIGVHSPGHIAATDQEAMDELWPHYAIMHNRIGKDRGWPALTRAEFDATAGPNGALVVGSPETVAKKITRVAKTLGLSRFDLKYSHGTLPHASLMKSIELYATEVAPRVRANLSQE</sequence>
<feature type="domain" description="Luciferase-like" evidence="3">
    <location>
        <begin position="38"/>
        <end position="323"/>
    </location>
</feature>
<dbReference type="GO" id="GO:0016705">
    <property type="term" value="F:oxidoreductase activity, acting on paired donors, with incorporation or reduction of molecular oxygen"/>
    <property type="evidence" value="ECO:0007669"/>
    <property type="project" value="InterPro"/>
</dbReference>
<accession>A0A2V3DQP1</accession>